<evidence type="ECO:0000313" key="2">
    <source>
        <dbReference type="EMBL" id="QNN76896.1"/>
    </source>
</evidence>
<evidence type="ECO:0000313" key="3">
    <source>
        <dbReference type="Proteomes" id="UP000515838"/>
    </source>
</evidence>
<proteinExistence type="predicted"/>
<gene>
    <name evidence="2" type="ORF">IAE60_13220</name>
</gene>
<evidence type="ECO:0000256" key="1">
    <source>
        <dbReference type="SAM" id="SignalP"/>
    </source>
</evidence>
<feature type="chain" id="PRO_5028946029" description="Transporter" evidence="1">
    <location>
        <begin position="27"/>
        <end position="249"/>
    </location>
</feature>
<dbReference type="Proteomes" id="UP000515838">
    <property type="component" value="Chromosome"/>
</dbReference>
<dbReference type="EMBL" id="CP060731">
    <property type="protein sequence ID" value="QNN76896.1"/>
    <property type="molecule type" value="Genomic_DNA"/>
</dbReference>
<feature type="signal peptide" evidence="1">
    <location>
        <begin position="1"/>
        <end position="26"/>
    </location>
</feature>
<evidence type="ECO:0008006" key="4">
    <source>
        <dbReference type="Google" id="ProtNLM"/>
    </source>
</evidence>
<dbReference type="AlphaFoldDB" id="A0A7G9T9X1"/>
<sequence>MGWKRHASAAPLLTFAYMLATPGAEAGPWEVGGTGVDSKRKVKAELALKQDAGGRVWSRPVLGYALPLNAAMSVEVAYGYGVIERSDHRTSGARDLDLKLKYQLASQTPTRLAWLVEPKLSVPIGDERAGIGRGRYALEVPLRTSRTSGALTYTAEARYTHVFGTPRAQQLWGMGGLVEYVPSPAWVLGIDVFADTPRGDASSYHLRSNVAAKWRPTEAVEVQALVGRSLSNQRGAAQTSYKLVLEYKH</sequence>
<name>A0A7G9T9X1_PSEMX</name>
<keyword evidence="1" id="KW-0732">Signal</keyword>
<accession>A0A7G9T9X1</accession>
<organism evidence="2 3">
    <name type="scientific">Pseudoxanthomonas mexicana</name>
    <dbReference type="NCBI Taxonomy" id="128785"/>
    <lineage>
        <taxon>Bacteria</taxon>
        <taxon>Pseudomonadati</taxon>
        <taxon>Pseudomonadota</taxon>
        <taxon>Gammaproteobacteria</taxon>
        <taxon>Lysobacterales</taxon>
        <taxon>Lysobacteraceae</taxon>
        <taxon>Pseudoxanthomonas</taxon>
    </lineage>
</organism>
<protein>
    <recommendedName>
        <fullName evidence="4">Transporter</fullName>
    </recommendedName>
</protein>
<reference evidence="2 3" key="1">
    <citation type="submission" date="2020-08" db="EMBL/GenBank/DDBJ databases">
        <title>Streptomycin Non-resistant strain, P. mexicana.</title>
        <authorList>
            <person name="Ganesh-Kumar S."/>
            <person name="Zhe T."/>
            <person name="Yu Z."/>
            <person name="Min Y."/>
        </authorList>
    </citation>
    <scope>NUCLEOTIDE SEQUENCE [LARGE SCALE GENOMIC DNA]</scope>
    <source>
        <strain evidence="2 3">GTZY2</strain>
    </source>
</reference>